<dbReference type="AlphaFoldDB" id="A0A371HDY8"/>
<evidence type="ECO:0000313" key="1">
    <source>
        <dbReference type="EMBL" id="RDY00990.1"/>
    </source>
</evidence>
<reference evidence="1" key="1">
    <citation type="submission" date="2018-05" db="EMBL/GenBank/DDBJ databases">
        <title>Draft genome of Mucuna pruriens seed.</title>
        <authorList>
            <person name="Nnadi N.E."/>
            <person name="Vos R."/>
            <person name="Hasami M.H."/>
            <person name="Devisetty U.K."/>
            <person name="Aguiy J.C."/>
        </authorList>
    </citation>
    <scope>NUCLEOTIDE SEQUENCE [LARGE SCALE GENOMIC DNA]</scope>
    <source>
        <strain evidence="1">JCA_2017</strain>
    </source>
</reference>
<feature type="non-terminal residue" evidence="1">
    <location>
        <position position="1"/>
    </location>
</feature>
<name>A0A371HDY8_MUCPR</name>
<accession>A0A371HDY8</accession>
<protein>
    <submittedName>
        <fullName evidence="1">Uncharacterized protein</fullName>
    </submittedName>
</protein>
<evidence type="ECO:0000313" key="2">
    <source>
        <dbReference type="Proteomes" id="UP000257109"/>
    </source>
</evidence>
<dbReference type="EMBL" id="QJKJ01002865">
    <property type="protein sequence ID" value="RDY00990.1"/>
    <property type="molecule type" value="Genomic_DNA"/>
</dbReference>
<proteinExistence type="predicted"/>
<gene>
    <name evidence="1" type="ORF">CR513_15746</name>
</gene>
<dbReference type="Proteomes" id="UP000257109">
    <property type="component" value="Unassembled WGS sequence"/>
</dbReference>
<organism evidence="1 2">
    <name type="scientific">Mucuna pruriens</name>
    <name type="common">Velvet bean</name>
    <name type="synonym">Dolichos pruriens</name>
    <dbReference type="NCBI Taxonomy" id="157652"/>
    <lineage>
        <taxon>Eukaryota</taxon>
        <taxon>Viridiplantae</taxon>
        <taxon>Streptophyta</taxon>
        <taxon>Embryophyta</taxon>
        <taxon>Tracheophyta</taxon>
        <taxon>Spermatophyta</taxon>
        <taxon>Magnoliopsida</taxon>
        <taxon>eudicotyledons</taxon>
        <taxon>Gunneridae</taxon>
        <taxon>Pentapetalae</taxon>
        <taxon>rosids</taxon>
        <taxon>fabids</taxon>
        <taxon>Fabales</taxon>
        <taxon>Fabaceae</taxon>
        <taxon>Papilionoideae</taxon>
        <taxon>50 kb inversion clade</taxon>
        <taxon>NPAAA clade</taxon>
        <taxon>indigoferoid/millettioid clade</taxon>
        <taxon>Phaseoleae</taxon>
        <taxon>Mucuna</taxon>
    </lineage>
</organism>
<keyword evidence="2" id="KW-1185">Reference proteome</keyword>
<dbReference type="OrthoDB" id="1730907at2759"/>
<sequence length="87" mass="9947">MALSEYDIIYVSQKAIKGSALAEHLAYHPLENPQPLLHEFPNDLDLAKRSVLSLFGQARVRLYQKYGRIRSLHYRTHNGLGTLDKKA</sequence>
<comment type="caution">
    <text evidence="1">The sequence shown here is derived from an EMBL/GenBank/DDBJ whole genome shotgun (WGS) entry which is preliminary data.</text>
</comment>